<feature type="domain" description="DUF4200" evidence="3">
    <location>
        <begin position="34"/>
        <end position="150"/>
    </location>
</feature>
<evidence type="ECO:0000313" key="5">
    <source>
        <dbReference type="Proteomes" id="UP001230188"/>
    </source>
</evidence>
<feature type="coiled-coil region" evidence="2">
    <location>
        <begin position="94"/>
        <end position="233"/>
    </location>
</feature>
<keyword evidence="5" id="KW-1185">Reference proteome</keyword>
<evidence type="ECO:0000259" key="3">
    <source>
        <dbReference type="Pfam" id="PF13863"/>
    </source>
</evidence>
<name>A0AAD7UMI3_9STRA</name>
<organism evidence="4 5">
    <name type="scientific">Chrysophaeum taylorii</name>
    <dbReference type="NCBI Taxonomy" id="2483200"/>
    <lineage>
        <taxon>Eukaryota</taxon>
        <taxon>Sar</taxon>
        <taxon>Stramenopiles</taxon>
        <taxon>Ochrophyta</taxon>
        <taxon>Pelagophyceae</taxon>
        <taxon>Pelagomonadales</taxon>
        <taxon>Pelagomonadaceae</taxon>
        <taxon>Chrysophaeum</taxon>
    </lineage>
</organism>
<dbReference type="GO" id="GO:0005856">
    <property type="term" value="C:cytoskeleton"/>
    <property type="evidence" value="ECO:0007669"/>
    <property type="project" value="UniProtKB-ARBA"/>
</dbReference>
<accession>A0AAD7UMI3</accession>
<evidence type="ECO:0000256" key="2">
    <source>
        <dbReference type="SAM" id="Coils"/>
    </source>
</evidence>
<proteinExistence type="predicted"/>
<evidence type="ECO:0000313" key="4">
    <source>
        <dbReference type="EMBL" id="KAJ8612221.1"/>
    </source>
</evidence>
<comment type="caution">
    <text evidence="4">The sequence shown here is derived from an EMBL/GenBank/DDBJ whole genome shotgun (WGS) entry which is preliminary data.</text>
</comment>
<sequence>MAVSSGGSSSSIYARPPDLPQTLALDHVSPATRLLEKRRQMFEVQEALDAQKEEYLRHEDAFRRREEALRRKDVELQDSLIKFNKFLQENESKRKRAITRAADERKQIENKEADIDRLERQYRNKVSDAKALEKDLQRNKICQEFLTDVCVHLTEDYHEIQDLLNRYSTLRGANDDLSRRQKDYEDLSEKKKEEFILYMKERSNEMLNANNEIALLQDKLEQTEATTYRLQAEVDSAIRGMSDKTLELCQILAAVDNLFRRLRRQDARAVAADQLDNQAGQLAFDRLDEISSYILDYADICAEYENYLHR</sequence>
<reference evidence="4" key="1">
    <citation type="submission" date="2023-01" db="EMBL/GenBank/DDBJ databases">
        <title>Metagenome sequencing of chrysophaentin producing Chrysophaeum taylorii.</title>
        <authorList>
            <person name="Davison J."/>
            <person name="Bewley C."/>
        </authorList>
    </citation>
    <scope>NUCLEOTIDE SEQUENCE</scope>
    <source>
        <strain evidence="4">NIES-1699</strain>
    </source>
</reference>
<dbReference type="AlphaFoldDB" id="A0AAD7UMI3"/>
<dbReference type="PANTHER" id="PTHR21683">
    <property type="entry name" value="COILED-COIL DOMAIN-CONTAINING PROTEIN 42 LIKE-2-LIKE-RELATED"/>
    <property type="match status" value="1"/>
</dbReference>
<gene>
    <name evidence="4" type="ORF">CTAYLR_002918</name>
</gene>
<keyword evidence="1 2" id="KW-0175">Coiled coil</keyword>
<dbReference type="InterPro" id="IPR025252">
    <property type="entry name" value="DUF4200"/>
</dbReference>
<dbReference type="EMBL" id="JAQMWT010000055">
    <property type="protein sequence ID" value="KAJ8612221.1"/>
    <property type="molecule type" value="Genomic_DNA"/>
</dbReference>
<dbReference type="Pfam" id="PF13863">
    <property type="entry name" value="DUF4200"/>
    <property type="match status" value="1"/>
</dbReference>
<protein>
    <recommendedName>
        <fullName evidence="3">DUF4200 domain-containing protein</fullName>
    </recommendedName>
</protein>
<dbReference type="Proteomes" id="UP001230188">
    <property type="component" value="Unassembled WGS sequence"/>
</dbReference>
<dbReference type="PANTHER" id="PTHR21683:SF2">
    <property type="entry name" value="COILED-COIL DOMAIN-CONTAINING PROTEIN 42 LIKE-2-LIKE"/>
    <property type="match status" value="1"/>
</dbReference>
<dbReference type="InterPro" id="IPR051147">
    <property type="entry name" value="CFAP_domain-containing"/>
</dbReference>
<evidence type="ECO:0000256" key="1">
    <source>
        <dbReference type="ARBA" id="ARBA00023054"/>
    </source>
</evidence>